<evidence type="ECO:0008006" key="4">
    <source>
        <dbReference type="Google" id="ProtNLM"/>
    </source>
</evidence>
<dbReference type="AlphaFoldDB" id="F9S264"/>
<dbReference type="EMBL" id="AFWF01000137">
    <property type="protein sequence ID" value="EGU40103.1"/>
    <property type="molecule type" value="Genomic_DNA"/>
</dbReference>
<name>F9S264_9VIBR</name>
<accession>F9S264</accession>
<dbReference type="Proteomes" id="UP000004605">
    <property type="component" value="Unassembled WGS sequence"/>
</dbReference>
<comment type="caution">
    <text evidence="2">The sequence shown here is derived from an EMBL/GenBank/DDBJ whole genome shotgun (WGS) entry which is preliminary data.</text>
</comment>
<proteinExistence type="predicted"/>
<evidence type="ECO:0000313" key="3">
    <source>
        <dbReference type="Proteomes" id="UP000004605"/>
    </source>
</evidence>
<evidence type="ECO:0000256" key="1">
    <source>
        <dbReference type="SAM" id="SignalP"/>
    </source>
</evidence>
<protein>
    <recommendedName>
        <fullName evidence="4">Fimbrial protein</fullName>
    </recommendedName>
</protein>
<feature type="signal peptide" evidence="1">
    <location>
        <begin position="1"/>
        <end position="17"/>
    </location>
</feature>
<evidence type="ECO:0000313" key="2">
    <source>
        <dbReference type="EMBL" id="EGU40103.1"/>
    </source>
</evidence>
<keyword evidence="1" id="KW-0732">Signal</keyword>
<feature type="chain" id="PRO_5003386476" description="Fimbrial protein" evidence="1">
    <location>
        <begin position="18"/>
        <end position="167"/>
    </location>
</feature>
<reference evidence="2 3" key="1">
    <citation type="journal article" date="2012" name="Int. J. Syst. Evol. Microbiol.">
        <title>Vibrio caribbeanicus sp. nov., isolated from the marine sponge Scleritoderma cyanea.</title>
        <authorList>
            <person name="Hoffmann M."/>
            <person name="Monday S.R."/>
            <person name="Allard M.W."/>
            <person name="Strain E.A."/>
            <person name="Whittaker P."/>
            <person name="Naum M."/>
            <person name="McCarthy P.J."/>
            <person name="Lopez J.V."/>
            <person name="Fischer M."/>
            <person name="Brown E.W."/>
        </authorList>
    </citation>
    <scope>NUCLEOTIDE SEQUENCE [LARGE SCALE GENOMIC DNA]</scope>
    <source>
        <strain evidence="2 3">ATCC 700023</strain>
    </source>
</reference>
<keyword evidence="3" id="KW-1185">Reference proteome</keyword>
<gene>
    <name evidence="2" type="ORF">VII00023_07559</name>
</gene>
<sequence length="167" mass="18166">MCMQMLIAMFMVSSASAQTLSVQGQLSLLARIPANSEFGNINSYILDGSHRQLKYNFSSGRFDDVFYSVRSTLPSRTIPGGYGVSIVYNSLACIGDKYSEELSMGVDVNGELVSSGVVNLNGSGLWYLSNNNHYSDIYIGLKSPAISNEKTKSCVGRVSVLIQEDVH</sequence>
<organism evidence="2 3">
    <name type="scientific">Vibrio ichthyoenteri ATCC 700023</name>
    <dbReference type="NCBI Taxonomy" id="870968"/>
    <lineage>
        <taxon>Bacteria</taxon>
        <taxon>Pseudomonadati</taxon>
        <taxon>Pseudomonadota</taxon>
        <taxon>Gammaproteobacteria</taxon>
        <taxon>Vibrionales</taxon>
        <taxon>Vibrionaceae</taxon>
        <taxon>Vibrio</taxon>
    </lineage>
</organism>